<sequence>MAISPPSDLILDVAKAADPVGLKEATGRLRSISAGGSGDGFALAFQGATNRATAAGNSFRTAGSEAASKAKSPGEEFEAMILTQFVETMLPDDAEMVFGKGSAGEIWKSMLAEQVATQLAASGGVGIADMIEDSLNQAKPNQGETA</sequence>
<reference evidence="2" key="1">
    <citation type="submission" date="2022-04" db="EMBL/GenBank/DDBJ databases">
        <title>Roseibium sp. CAU 1639 isolated from mud.</title>
        <authorList>
            <person name="Kim W."/>
        </authorList>
    </citation>
    <scope>NUCLEOTIDE SEQUENCE</scope>
    <source>
        <strain evidence="2">CAU 1639</strain>
    </source>
</reference>
<accession>A0ABT0GPE1</accession>
<organism evidence="2 3">
    <name type="scientific">Roseibium sediminicola</name>
    <dbReference type="NCBI Taxonomy" id="2933272"/>
    <lineage>
        <taxon>Bacteria</taxon>
        <taxon>Pseudomonadati</taxon>
        <taxon>Pseudomonadota</taxon>
        <taxon>Alphaproteobacteria</taxon>
        <taxon>Hyphomicrobiales</taxon>
        <taxon>Stappiaceae</taxon>
        <taxon>Roseibium</taxon>
    </lineage>
</organism>
<dbReference type="InterPro" id="IPR019301">
    <property type="entry name" value="Flagellar_prot_FlgJ_N"/>
</dbReference>
<dbReference type="RefSeq" id="WP_248150912.1">
    <property type="nucleotide sequence ID" value="NZ_JALNMJ010000002.1"/>
</dbReference>
<dbReference type="Proteomes" id="UP001431221">
    <property type="component" value="Unassembled WGS sequence"/>
</dbReference>
<keyword evidence="3" id="KW-1185">Reference proteome</keyword>
<dbReference type="Pfam" id="PF10135">
    <property type="entry name" value="Rod-binding"/>
    <property type="match status" value="1"/>
</dbReference>
<comment type="caution">
    <text evidence="2">The sequence shown here is derived from an EMBL/GenBank/DDBJ whole genome shotgun (WGS) entry which is preliminary data.</text>
</comment>
<proteinExistence type="predicted"/>
<gene>
    <name evidence="2" type="ORF">M0H32_03915</name>
</gene>
<dbReference type="EMBL" id="JALNMJ010000002">
    <property type="protein sequence ID" value="MCK7611297.1"/>
    <property type="molecule type" value="Genomic_DNA"/>
</dbReference>
<name>A0ABT0GPE1_9HYPH</name>
<feature type="domain" description="Flagellar protein FlgJ N-terminal" evidence="1">
    <location>
        <begin position="95"/>
        <end position="132"/>
    </location>
</feature>
<evidence type="ECO:0000313" key="3">
    <source>
        <dbReference type="Proteomes" id="UP001431221"/>
    </source>
</evidence>
<protein>
    <submittedName>
        <fullName evidence="2">Rod-binding protein</fullName>
    </submittedName>
</protein>
<evidence type="ECO:0000313" key="2">
    <source>
        <dbReference type="EMBL" id="MCK7611297.1"/>
    </source>
</evidence>
<evidence type="ECO:0000259" key="1">
    <source>
        <dbReference type="Pfam" id="PF10135"/>
    </source>
</evidence>